<name>A0A0F9JPU5_9ZZZZ</name>
<comment type="caution">
    <text evidence="1">The sequence shown here is derived from an EMBL/GenBank/DDBJ whole genome shotgun (WGS) entry which is preliminary data.</text>
</comment>
<reference evidence="1" key="1">
    <citation type="journal article" date="2015" name="Nature">
        <title>Complex archaea that bridge the gap between prokaryotes and eukaryotes.</title>
        <authorList>
            <person name="Spang A."/>
            <person name="Saw J.H."/>
            <person name="Jorgensen S.L."/>
            <person name="Zaremba-Niedzwiedzka K."/>
            <person name="Martijn J."/>
            <person name="Lind A.E."/>
            <person name="van Eijk R."/>
            <person name="Schleper C."/>
            <person name="Guy L."/>
            <person name="Ettema T.J."/>
        </authorList>
    </citation>
    <scope>NUCLEOTIDE SEQUENCE</scope>
</reference>
<sequence length="108" mass="12180">MSWRPKEGWNNPHLKELEIRKRKVSAEMEASATKGKPVSGLAIGYLLNREALLRLVDAYEAGANAIIEALKNEGEYISGRVKLIPDYGQKIKDIGERGWLVFIPDEEE</sequence>
<organism evidence="1">
    <name type="scientific">marine sediment metagenome</name>
    <dbReference type="NCBI Taxonomy" id="412755"/>
    <lineage>
        <taxon>unclassified sequences</taxon>
        <taxon>metagenomes</taxon>
        <taxon>ecological metagenomes</taxon>
    </lineage>
</organism>
<accession>A0A0F9JPU5</accession>
<dbReference type="AlphaFoldDB" id="A0A0F9JPU5"/>
<evidence type="ECO:0000313" key="1">
    <source>
        <dbReference type="EMBL" id="KKM71733.1"/>
    </source>
</evidence>
<proteinExistence type="predicted"/>
<protein>
    <submittedName>
        <fullName evidence="1">Uncharacterized protein</fullName>
    </submittedName>
</protein>
<dbReference type="EMBL" id="LAZR01009585">
    <property type="protein sequence ID" value="KKM71733.1"/>
    <property type="molecule type" value="Genomic_DNA"/>
</dbReference>
<gene>
    <name evidence="1" type="ORF">LCGC14_1427600</name>
</gene>